<gene>
    <name evidence="11" type="ORF">ACFQ21_22885</name>
</gene>
<evidence type="ECO:0000259" key="10">
    <source>
        <dbReference type="Pfam" id="PF00117"/>
    </source>
</evidence>
<sequence length="241" mass="27055">MKPLRIAIIGDFTANKHTHIALNEAVTHCRQHLDFPIETTWAATDNIPVSASIPGYIDALWIAPGSPYKNDDAVYKLIRWARENNFPLLGTCGGFQYMVVEYAKNVLGIVDAGHEESEPDASQLVIAKLSCSLKGQQEEVVITDKDSWLYTVLKKDVITGFFNCNYGINPVYTRKLQQGPFVFTAFSRSGEVRGLELKGHRFYKGTLFQPPLDSTPEKPNALIMDFFRRINVNRESLSING</sequence>
<dbReference type="SUPFAM" id="SSF52317">
    <property type="entry name" value="Class I glutamine amidotransferase-like"/>
    <property type="match status" value="1"/>
</dbReference>
<comment type="catalytic activity">
    <reaction evidence="9">
        <text>UTP + L-glutamine + ATP + H2O = CTP + L-glutamate + ADP + phosphate + 2 H(+)</text>
        <dbReference type="Rhea" id="RHEA:26426"/>
        <dbReference type="ChEBI" id="CHEBI:15377"/>
        <dbReference type="ChEBI" id="CHEBI:15378"/>
        <dbReference type="ChEBI" id="CHEBI:29985"/>
        <dbReference type="ChEBI" id="CHEBI:30616"/>
        <dbReference type="ChEBI" id="CHEBI:37563"/>
        <dbReference type="ChEBI" id="CHEBI:43474"/>
        <dbReference type="ChEBI" id="CHEBI:46398"/>
        <dbReference type="ChEBI" id="CHEBI:58359"/>
        <dbReference type="ChEBI" id="CHEBI:456216"/>
        <dbReference type="EC" id="6.3.4.2"/>
    </reaction>
</comment>
<dbReference type="PROSITE" id="PS51273">
    <property type="entry name" value="GATASE_TYPE_1"/>
    <property type="match status" value="1"/>
</dbReference>
<dbReference type="InterPro" id="IPR004468">
    <property type="entry name" value="CTP_synthase"/>
</dbReference>
<dbReference type="NCBIfam" id="NF004836">
    <property type="entry name" value="PRK06186.1"/>
    <property type="match status" value="1"/>
</dbReference>
<proteinExistence type="inferred from homology"/>
<dbReference type="RefSeq" id="WP_377583052.1">
    <property type="nucleotide sequence ID" value="NZ_JBHTKA010000008.1"/>
</dbReference>
<dbReference type="EC" id="6.3.4.2" evidence="3"/>
<keyword evidence="5" id="KW-0547">Nucleotide-binding</keyword>
<feature type="domain" description="Glutamine amidotransferase" evidence="10">
    <location>
        <begin position="23"/>
        <end position="224"/>
    </location>
</feature>
<keyword evidence="12" id="KW-1185">Reference proteome</keyword>
<dbReference type="InterPro" id="IPR029062">
    <property type="entry name" value="Class_I_gatase-like"/>
</dbReference>
<dbReference type="PANTHER" id="PTHR11550">
    <property type="entry name" value="CTP SYNTHASE"/>
    <property type="match status" value="1"/>
</dbReference>
<keyword evidence="6" id="KW-0067">ATP-binding</keyword>
<evidence type="ECO:0000313" key="12">
    <source>
        <dbReference type="Proteomes" id="UP001597112"/>
    </source>
</evidence>
<keyword evidence="8" id="KW-0665">Pyrimidine biosynthesis</keyword>
<organism evidence="11 12">
    <name type="scientific">Ohtaekwangia kribbensis</name>
    <dbReference type="NCBI Taxonomy" id="688913"/>
    <lineage>
        <taxon>Bacteria</taxon>
        <taxon>Pseudomonadati</taxon>
        <taxon>Bacteroidota</taxon>
        <taxon>Cytophagia</taxon>
        <taxon>Cytophagales</taxon>
        <taxon>Fulvivirgaceae</taxon>
        <taxon>Ohtaekwangia</taxon>
    </lineage>
</organism>
<evidence type="ECO:0000256" key="1">
    <source>
        <dbReference type="ARBA" id="ARBA00005171"/>
    </source>
</evidence>
<evidence type="ECO:0000256" key="3">
    <source>
        <dbReference type="ARBA" id="ARBA00012291"/>
    </source>
</evidence>
<comment type="similarity">
    <text evidence="2">Belongs to the CTP synthase family.</text>
</comment>
<keyword evidence="4" id="KW-0436">Ligase</keyword>
<evidence type="ECO:0000256" key="9">
    <source>
        <dbReference type="ARBA" id="ARBA00047781"/>
    </source>
</evidence>
<evidence type="ECO:0000256" key="6">
    <source>
        <dbReference type="ARBA" id="ARBA00022840"/>
    </source>
</evidence>
<evidence type="ECO:0000256" key="8">
    <source>
        <dbReference type="ARBA" id="ARBA00022975"/>
    </source>
</evidence>
<reference evidence="12" key="1">
    <citation type="journal article" date="2019" name="Int. J. Syst. Evol. Microbiol.">
        <title>The Global Catalogue of Microorganisms (GCM) 10K type strain sequencing project: providing services to taxonomists for standard genome sequencing and annotation.</title>
        <authorList>
            <consortium name="The Broad Institute Genomics Platform"/>
            <consortium name="The Broad Institute Genome Sequencing Center for Infectious Disease"/>
            <person name="Wu L."/>
            <person name="Ma J."/>
        </authorList>
    </citation>
    <scope>NUCLEOTIDE SEQUENCE [LARGE SCALE GENOMIC DNA]</scope>
    <source>
        <strain evidence="12">CCUG 58938</strain>
    </source>
</reference>
<evidence type="ECO:0000256" key="5">
    <source>
        <dbReference type="ARBA" id="ARBA00022741"/>
    </source>
</evidence>
<accession>A0ABW3K806</accession>
<comment type="pathway">
    <text evidence="1">Pyrimidine metabolism; CTP biosynthesis via de novo pathway; CTP from UDP: step 2/2.</text>
</comment>
<protein>
    <recommendedName>
        <fullName evidence="3">CTP synthase (glutamine hydrolyzing)</fullName>
        <ecNumber evidence="3">6.3.4.2</ecNumber>
    </recommendedName>
</protein>
<dbReference type="Proteomes" id="UP001597112">
    <property type="component" value="Unassembled WGS sequence"/>
</dbReference>
<comment type="caution">
    <text evidence="11">The sequence shown here is derived from an EMBL/GenBank/DDBJ whole genome shotgun (WGS) entry which is preliminary data.</text>
</comment>
<dbReference type="InterPro" id="IPR017926">
    <property type="entry name" value="GATASE"/>
</dbReference>
<evidence type="ECO:0000256" key="2">
    <source>
        <dbReference type="ARBA" id="ARBA00007533"/>
    </source>
</evidence>
<dbReference type="Gene3D" id="3.40.50.880">
    <property type="match status" value="1"/>
</dbReference>
<dbReference type="PANTHER" id="PTHR11550:SF0">
    <property type="entry name" value="CTP SYNTHASE-RELATED"/>
    <property type="match status" value="1"/>
</dbReference>
<keyword evidence="7" id="KW-0315">Glutamine amidotransferase</keyword>
<dbReference type="Pfam" id="PF00117">
    <property type="entry name" value="GATase"/>
    <property type="match status" value="1"/>
</dbReference>
<name>A0ABW3K806_9BACT</name>
<evidence type="ECO:0000256" key="4">
    <source>
        <dbReference type="ARBA" id="ARBA00022598"/>
    </source>
</evidence>
<dbReference type="EMBL" id="JBHTKA010000008">
    <property type="protein sequence ID" value="MFD1002188.1"/>
    <property type="molecule type" value="Genomic_DNA"/>
</dbReference>
<evidence type="ECO:0000256" key="7">
    <source>
        <dbReference type="ARBA" id="ARBA00022962"/>
    </source>
</evidence>
<evidence type="ECO:0000313" key="11">
    <source>
        <dbReference type="EMBL" id="MFD1002188.1"/>
    </source>
</evidence>